<gene>
    <name evidence="1" type="ORF">GCM10007852_05630</name>
</gene>
<evidence type="ECO:0000313" key="2">
    <source>
        <dbReference type="Proteomes" id="UP001156601"/>
    </source>
</evidence>
<dbReference type="Pfam" id="PF11227">
    <property type="entry name" value="DUF3025"/>
    <property type="match status" value="1"/>
</dbReference>
<organism evidence="1 2">
    <name type="scientific">Agaribacter marinus</name>
    <dbReference type="NCBI Taxonomy" id="1431249"/>
    <lineage>
        <taxon>Bacteria</taxon>
        <taxon>Pseudomonadati</taxon>
        <taxon>Pseudomonadota</taxon>
        <taxon>Gammaproteobacteria</taxon>
        <taxon>Alteromonadales</taxon>
        <taxon>Alteromonadaceae</taxon>
        <taxon>Agaribacter</taxon>
    </lineage>
</organism>
<proteinExistence type="predicted"/>
<dbReference type="RefSeq" id="WP_284215975.1">
    <property type="nucleotide sequence ID" value="NZ_BSOT01000005.1"/>
</dbReference>
<dbReference type="EMBL" id="BSOT01000005">
    <property type="protein sequence ID" value="GLR69655.1"/>
    <property type="molecule type" value="Genomic_DNA"/>
</dbReference>
<evidence type="ECO:0000313" key="1">
    <source>
        <dbReference type="EMBL" id="GLR69655.1"/>
    </source>
</evidence>
<dbReference type="Proteomes" id="UP001156601">
    <property type="component" value="Unassembled WGS sequence"/>
</dbReference>
<protein>
    <recommendedName>
        <fullName evidence="3">DUF3025 domain-containing protein</fullName>
    </recommendedName>
</protein>
<dbReference type="AlphaFoldDB" id="A0AA37T131"/>
<dbReference type="InterPro" id="IPR021390">
    <property type="entry name" value="DUF3025"/>
</dbReference>
<reference evidence="1" key="1">
    <citation type="journal article" date="2014" name="Int. J. Syst. Evol. Microbiol.">
        <title>Complete genome sequence of Corynebacterium casei LMG S-19264T (=DSM 44701T), isolated from a smear-ripened cheese.</title>
        <authorList>
            <consortium name="US DOE Joint Genome Institute (JGI-PGF)"/>
            <person name="Walter F."/>
            <person name="Albersmeier A."/>
            <person name="Kalinowski J."/>
            <person name="Ruckert C."/>
        </authorList>
    </citation>
    <scope>NUCLEOTIDE SEQUENCE</scope>
    <source>
        <strain evidence="1">NBRC 110023</strain>
    </source>
</reference>
<keyword evidence="2" id="KW-1185">Reference proteome</keyword>
<accession>A0AA37T131</accession>
<name>A0AA37T131_9ALTE</name>
<comment type="caution">
    <text evidence="1">The sequence shown here is derived from an EMBL/GenBank/DDBJ whole genome shotgun (WGS) entry which is preliminary data.</text>
</comment>
<sequence length="285" mass="32775">MNSTVKPDQIDRESQPKTVAEFLNAVQVGKLSVAFNSLLGPGTSTSDLCEILSDTVLNANTLSILRNTKFSNISLCKEFVAQEEIDTNKYYEQIICENNIIPTRSNNWHDLFNGLIWLQMPKTKTLLNTIHIKKINEIGLVPRGAVRDRVTHFDECGLVLFTREKRVLEWLSAHDWQTLFVSNRDLWFSKITPFIFGHALWEMLLNPYIGLTAKVIVIDVSDMNEALSLSDYDRLLFDYIMENKVFDRKRALKPMPLLGVPSWHIGDQGPLFYEDTTYFMPKARL</sequence>
<reference evidence="1" key="2">
    <citation type="submission" date="2023-01" db="EMBL/GenBank/DDBJ databases">
        <title>Draft genome sequence of Agaribacter marinus strain NBRC 110023.</title>
        <authorList>
            <person name="Sun Q."/>
            <person name="Mori K."/>
        </authorList>
    </citation>
    <scope>NUCLEOTIDE SEQUENCE</scope>
    <source>
        <strain evidence="1">NBRC 110023</strain>
    </source>
</reference>
<evidence type="ECO:0008006" key="3">
    <source>
        <dbReference type="Google" id="ProtNLM"/>
    </source>
</evidence>